<evidence type="ECO:0000313" key="5">
    <source>
        <dbReference type="Proteomes" id="UP000664844"/>
    </source>
</evidence>
<dbReference type="EMBL" id="JAFLQW010000063">
    <property type="protein sequence ID" value="MBO0348017.1"/>
    <property type="molecule type" value="Genomic_DNA"/>
</dbReference>
<accession>A0ABS3FM95</accession>
<dbReference type="InterPro" id="IPR024370">
    <property type="entry name" value="PBP_domain"/>
</dbReference>
<feature type="domain" description="PBP" evidence="3">
    <location>
        <begin position="90"/>
        <end position="338"/>
    </location>
</feature>
<dbReference type="Gene3D" id="3.40.190.10">
    <property type="entry name" value="Periplasmic binding protein-like II"/>
    <property type="match status" value="2"/>
</dbReference>
<name>A0ABS3FM95_9CYAN</name>
<proteinExistence type="predicted"/>
<evidence type="ECO:0000256" key="2">
    <source>
        <dbReference type="SAM" id="Phobius"/>
    </source>
</evidence>
<sequence length="354" mass="38466">MSLKNETTILVLTVLVTVSLAGGIIWGLIRGFGTPFESDNSGRGGISSQSTAPYRFDPDARIGSFAEVPNLPSGLATYGGSTSWAPIRGTVDPVIQMVLPQFKLRYTQHPTRPSGSGTGIEMMLDNQLVFAQSSRSIREEEQQKAKQLGFTLKAIPVALDGIAVAVNPNLNIPGLTLIQLQQIYTGAIWNWSQVGGPDVEILPYSRRPENSGTIEFFMENVMGGEAFGSNVQFMSTTTLALREVGSRLGGIYYASAPEIVGQCSVTPIAIARQSNRLIPPYREPFVPAQDCPTRRNQVNAAAFQSGEYPLTRRLFVIVKENGQIDQQLAEAYAALLLTEQGQALIEQAGFVRIR</sequence>
<organism evidence="4 5">
    <name type="scientific">Phormidium pseudopriestleyi FRX01</name>
    <dbReference type="NCBI Taxonomy" id="1759528"/>
    <lineage>
        <taxon>Bacteria</taxon>
        <taxon>Bacillati</taxon>
        <taxon>Cyanobacteriota</taxon>
        <taxon>Cyanophyceae</taxon>
        <taxon>Oscillatoriophycideae</taxon>
        <taxon>Oscillatoriales</taxon>
        <taxon>Oscillatoriaceae</taxon>
        <taxon>Phormidium</taxon>
    </lineage>
</organism>
<protein>
    <submittedName>
        <fullName evidence="4">Substrate-binding domain-containing protein</fullName>
    </submittedName>
</protein>
<reference evidence="4 5" key="1">
    <citation type="submission" date="2021-03" db="EMBL/GenBank/DDBJ databases">
        <title>Metabolic Capacity of the Antarctic Cyanobacterium Phormidium pseudopriestleyi that Sustains Oxygenic Photosynthesis in the Presence of Hydrogen Sulfide.</title>
        <authorList>
            <person name="Lumian J.E."/>
            <person name="Jungblut A.D."/>
            <person name="Dillon M.L."/>
            <person name="Hawes I."/>
            <person name="Doran P.T."/>
            <person name="Mackey T.J."/>
            <person name="Dick G.J."/>
            <person name="Grettenberger C.L."/>
            <person name="Sumner D.Y."/>
        </authorList>
    </citation>
    <scope>NUCLEOTIDE SEQUENCE [LARGE SCALE GENOMIC DNA]</scope>
    <source>
        <strain evidence="4 5">FRX01</strain>
    </source>
</reference>
<evidence type="ECO:0000313" key="4">
    <source>
        <dbReference type="EMBL" id="MBO0348017.1"/>
    </source>
</evidence>
<dbReference type="PANTHER" id="PTHR30570">
    <property type="entry name" value="PERIPLASMIC PHOSPHATE BINDING COMPONENT OF PHOSPHATE ABC TRANSPORTER"/>
    <property type="match status" value="1"/>
</dbReference>
<comment type="caution">
    <text evidence="4">The sequence shown here is derived from an EMBL/GenBank/DDBJ whole genome shotgun (WGS) entry which is preliminary data.</text>
</comment>
<dbReference type="PANTHER" id="PTHR30570:SF1">
    <property type="entry name" value="PHOSPHATE-BINDING PROTEIN PSTS"/>
    <property type="match status" value="1"/>
</dbReference>
<feature type="transmembrane region" description="Helical" evidence="2">
    <location>
        <begin position="7"/>
        <end position="29"/>
    </location>
</feature>
<keyword evidence="2" id="KW-0812">Transmembrane</keyword>
<dbReference type="Pfam" id="PF12849">
    <property type="entry name" value="PBP_like_2"/>
    <property type="match status" value="1"/>
</dbReference>
<keyword evidence="1" id="KW-0732">Signal</keyword>
<keyword evidence="2" id="KW-1133">Transmembrane helix</keyword>
<dbReference type="Proteomes" id="UP000664844">
    <property type="component" value="Unassembled WGS sequence"/>
</dbReference>
<keyword evidence="5" id="KW-1185">Reference proteome</keyword>
<dbReference type="SUPFAM" id="SSF53850">
    <property type="entry name" value="Periplasmic binding protein-like II"/>
    <property type="match status" value="1"/>
</dbReference>
<dbReference type="RefSeq" id="WP_207086587.1">
    <property type="nucleotide sequence ID" value="NZ_JAFLQW010000063.1"/>
</dbReference>
<keyword evidence="2" id="KW-0472">Membrane</keyword>
<evidence type="ECO:0000256" key="1">
    <source>
        <dbReference type="ARBA" id="ARBA00022729"/>
    </source>
</evidence>
<dbReference type="InterPro" id="IPR050811">
    <property type="entry name" value="Phosphate_ABC_transporter"/>
</dbReference>
<evidence type="ECO:0000259" key="3">
    <source>
        <dbReference type="Pfam" id="PF12849"/>
    </source>
</evidence>
<gene>
    <name evidence="4" type="ORF">J0895_02635</name>
</gene>